<keyword evidence="1" id="KW-0611">Plant defense</keyword>
<dbReference type="AlphaFoldDB" id="A0A0E0CHF6"/>
<dbReference type="EC" id="3.2.2.22" evidence="1"/>
<proteinExistence type="inferred from homology"/>
<dbReference type="Pfam" id="PF00161">
    <property type="entry name" value="RIP"/>
    <property type="match status" value="1"/>
</dbReference>
<dbReference type="Proteomes" id="UP000008021">
    <property type="component" value="Chromosome 2"/>
</dbReference>
<reference evidence="2" key="1">
    <citation type="submission" date="2015-04" db="UniProtKB">
        <authorList>
            <consortium name="EnsemblPlants"/>
        </authorList>
    </citation>
    <scope>IDENTIFICATION</scope>
</reference>
<dbReference type="PANTHER" id="PTHR33453">
    <property type="match status" value="1"/>
</dbReference>
<keyword evidence="1" id="KW-0378">Hydrolase</keyword>
<dbReference type="Gramene" id="OMERI02G08760.1">
    <property type="protein sequence ID" value="OMERI02G08760.1"/>
    <property type="gene ID" value="OMERI02G08760"/>
</dbReference>
<dbReference type="SUPFAM" id="SSF56371">
    <property type="entry name" value="Ribosome inactivating proteins (RIP)"/>
    <property type="match status" value="1"/>
</dbReference>
<keyword evidence="1" id="KW-0652">Protein synthesis inhibitor</keyword>
<dbReference type="GO" id="GO:0090729">
    <property type="term" value="F:toxin activity"/>
    <property type="evidence" value="ECO:0007669"/>
    <property type="project" value="UniProtKB-KW"/>
</dbReference>
<keyword evidence="3" id="KW-1185">Reference proteome</keyword>
<keyword evidence="1" id="KW-0800">Toxin</keyword>
<dbReference type="EnsemblPlants" id="OMERI02G08760.1">
    <property type="protein sequence ID" value="OMERI02G08760.1"/>
    <property type="gene ID" value="OMERI02G08760"/>
</dbReference>
<dbReference type="HOGENOM" id="CLU_2007726_0_0_1"/>
<dbReference type="GO" id="GO:0030598">
    <property type="term" value="F:rRNA N-glycosylase activity"/>
    <property type="evidence" value="ECO:0007669"/>
    <property type="project" value="UniProtKB-EC"/>
</dbReference>
<comment type="catalytic activity">
    <reaction evidence="1">
        <text>Endohydrolysis of the N-glycosidic bond at one specific adenosine on the 28S rRNA.</text>
        <dbReference type="EC" id="3.2.2.22"/>
    </reaction>
</comment>
<organism evidence="2">
    <name type="scientific">Oryza meridionalis</name>
    <dbReference type="NCBI Taxonomy" id="40149"/>
    <lineage>
        <taxon>Eukaryota</taxon>
        <taxon>Viridiplantae</taxon>
        <taxon>Streptophyta</taxon>
        <taxon>Embryophyta</taxon>
        <taxon>Tracheophyta</taxon>
        <taxon>Spermatophyta</taxon>
        <taxon>Magnoliopsida</taxon>
        <taxon>Liliopsida</taxon>
        <taxon>Poales</taxon>
        <taxon>Poaceae</taxon>
        <taxon>BOP clade</taxon>
        <taxon>Oryzoideae</taxon>
        <taxon>Oryzeae</taxon>
        <taxon>Oryzinae</taxon>
        <taxon>Oryza</taxon>
    </lineage>
</organism>
<dbReference type="InterPro" id="IPR036041">
    <property type="entry name" value="Ribosome-inact_prot_sf"/>
</dbReference>
<sequence>MTLLISHNYMDLIDGGNENPWKVPRGKQSAMEAVVMLASYDAAKTTVEELRRAFVRLHVMICEALQFKVIWKVFRARGRWEEESFRSSRIYGSLGTALPCSSEVAAKWISPLARSRQRPRSILQRH</sequence>
<dbReference type="InterPro" id="IPR016138">
    <property type="entry name" value="Ribosome_inactivat_prot_sub1"/>
</dbReference>
<dbReference type="InterPro" id="IPR001574">
    <property type="entry name" value="Ribosome_inactivat_prot"/>
</dbReference>
<dbReference type="Gene3D" id="3.40.420.10">
    <property type="entry name" value="Ricin (A subunit), domain 1"/>
    <property type="match status" value="1"/>
</dbReference>
<protein>
    <recommendedName>
        <fullName evidence="1">rRNA N-glycosylase</fullName>
        <ecNumber evidence="1">3.2.2.22</ecNumber>
    </recommendedName>
</protein>
<reference evidence="2" key="2">
    <citation type="submission" date="2018-05" db="EMBL/GenBank/DDBJ databases">
        <title>OmerRS3 (Oryza meridionalis Reference Sequence Version 3).</title>
        <authorList>
            <person name="Zhang J."/>
            <person name="Kudrna D."/>
            <person name="Lee S."/>
            <person name="Talag J."/>
            <person name="Welchert J."/>
            <person name="Wing R.A."/>
        </authorList>
    </citation>
    <scope>NUCLEOTIDE SEQUENCE [LARGE SCALE GENOMIC DNA]</scope>
    <source>
        <strain evidence="2">cv. OR44</strain>
    </source>
</reference>
<evidence type="ECO:0000256" key="1">
    <source>
        <dbReference type="RuleBase" id="RU004915"/>
    </source>
</evidence>
<dbReference type="PANTHER" id="PTHR33453:SF10">
    <property type="entry name" value="RRNA N-GLYCOSYLASE"/>
    <property type="match status" value="1"/>
</dbReference>
<accession>A0A0E0CHF6</accession>
<dbReference type="GO" id="GO:0006952">
    <property type="term" value="P:defense response"/>
    <property type="evidence" value="ECO:0007669"/>
    <property type="project" value="UniProtKB-KW"/>
</dbReference>
<comment type="similarity">
    <text evidence="1">Belongs to the ribosome-inactivating protein family.</text>
</comment>
<name>A0A0E0CHF6_9ORYZ</name>
<dbReference type="GO" id="GO:0017148">
    <property type="term" value="P:negative regulation of translation"/>
    <property type="evidence" value="ECO:0007669"/>
    <property type="project" value="UniProtKB-KW"/>
</dbReference>
<evidence type="ECO:0000313" key="2">
    <source>
        <dbReference type="EnsemblPlants" id="OMERI02G08760.1"/>
    </source>
</evidence>
<evidence type="ECO:0000313" key="3">
    <source>
        <dbReference type="Proteomes" id="UP000008021"/>
    </source>
</evidence>